<dbReference type="Gene3D" id="3.30.450.40">
    <property type="match status" value="1"/>
</dbReference>
<evidence type="ECO:0000256" key="4">
    <source>
        <dbReference type="ARBA" id="ARBA00040379"/>
    </source>
</evidence>
<dbReference type="Pfam" id="PF01614">
    <property type="entry name" value="IclR_C"/>
    <property type="match status" value="1"/>
</dbReference>
<evidence type="ECO:0000256" key="1">
    <source>
        <dbReference type="ARBA" id="ARBA00023015"/>
    </source>
</evidence>
<keyword evidence="3" id="KW-0804">Transcription</keyword>
<evidence type="ECO:0000313" key="9">
    <source>
        <dbReference type="Proteomes" id="UP000805841"/>
    </source>
</evidence>
<dbReference type="SMART" id="SM00346">
    <property type="entry name" value="HTH_ICLR"/>
    <property type="match status" value="1"/>
</dbReference>
<evidence type="ECO:0000259" key="7">
    <source>
        <dbReference type="PROSITE" id="PS51078"/>
    </source>
</evidence>
<evidence type="ECO:0000256" key="3">
    <source>
        <dbReference type="ARBA" id="ARBA00023163"/>
    </source>
</evidence>
<evidence type="ECO:0000313" key="8">
    <source>
        <dbReference type="EMBL" id="MBD1597162.1"/>
    </source>
</evidence>
<sequence>MAVRTLSSVTKTLAVLDYVASSPRPVRLTEVAKALEEARAATHQRLITLADGGWIEQTEEGAYRLTLRIVRYASMAMEQGNLGERVADVLQDMVTDSLETASLAVLEGHEAVILRRVESNGILRADLRVGARLSLELSAMGRILMAHARPELIAQLQAEGVKLPSEDELALYRRQGYAVSGVSGPRAVSAVAVPVFDSHDQCIATLAISGPQAGFDLDKCAAIASAAADVVNARLRGAQA</sequence>
<dbReference type="Pfam" id="PF09339">
    <property type="entry name" value="HTH_IclR"/>
    <property type="match status" value="1"/>
</dbReference>
<proteinExistence type="predicted"/>
<keyword evidence="9" id="KW-1185">Reference proteome</keyword>
<dbReference type="RefSeq" id="WP_190416590.1">
    <property type="nucleotide sequence ID" value="NZ_JAAOCA010000001.1"/>
</dbReference>
<accession>A0ABR7YVE4</accession>
<evidence type="ECO:0000256" key="5">
    <source>
        <dbReference type="ARBA" id="ARBA00042627"/>
    </source>
</evidence>
<keyword evidence="2" id="KW-0238">DNA-binding</keyword>
<reference evidence="8 9" key="1">
    <citation type="journal article" date="2020" name="Insects">
        <title>Bacteria Belonging to Pseudomonas typographi sp. nov. from the Bark Beetle Ips typographus Have Genomic Potential to Aid in the Host Ecology.</title>
        <authorList>
            <person name="Peral-Aranega E."/>
            <person name="Saati-Santamaria Z."/>
            <person name="Kolarik M."/>
            <person name="Rivas R."/>
            <person name="Garcia-Fraile P."/>
        </authorList>
    </citation>
    <scope>NUCLEOTIDE SEQUENCE [LARGE SCALE GENOMIC DNA]</scope>
    <source>
        <strain evidence="8 9">CA3A</strain>
    </source>
</reference>
<protein>
    <recommendedName>
        <fullName evidence="4">HTH-type transcriptional repressor AllR</fullName>
    </recommendedName>
    <alternativeName>
        <fullName evidence="5">Negative regulator of allantoin and glyoxylate utilization operons</fullName>
    </alternativeName>
</protein>
<evidence type="ECO:0000256" key="2">
    <source>
        <dbReference type="ARBA" id="ARBA00023125"/>
    </source>
</evidence>
<dbReference type="Gene3D" id="1.10.10.10">
    <property type="entry name" value="Winged helix-like DNA-binding domain superfamily/Winged helix DNA-binding domain"/>
    <property type="match status" value="1"/>
</dbReference>
<gene>
    <name evidence="8" type="ORF">HAQ05_00340</name>
</gene>
<dbReference type="InterPro" id="IPR005471">
    <property type="entry name" value="Tscrpt_reg_IclR_N"/>
</dbReference>
<dbReference type="PANTHER" id="PTHR30136">
    <property type="entry name" value="HELIX-TURN-HELIX TRANSCRIPTIONAL REGULATOR, ICLR FAMILY"/>
    <property type="match status" value="1"/>
</dbReference>
<feature type="domain" description="HTH iclR-type" evidence="6">
    <location>
        <begin position="6"/>
        <end position="67"/>
    </location>
</feature>
<dbReference type="SUPFAM" id="SSF55781">
    <property type="entry name" value="GAF domain-like"/>
    <property type="match status" value="1"/>
</dbReference>
<dbReference type="InterPro" id="IPR014757">
    <property type="entry name" value="Tscrpt_reg_IclR_C"/>
</dbReference>
<dbReference type="PANTHER" id="PTHR30136:SF24">
    <property type="entry name" value="HTH-TYPE TRANSCRIPTIONAL REPRESSOR ALLR"/>
    <property type="match status" value="1"/>
</dbReference>
<organism evidence="8 9">
    <name type="scientific">Pseudomonas typographi</name>
    <dbReference type="NCBI Taxonomy" id="2715964"/>
    <lineage>
        <taxon>Bacteria</taxon>
        <taxon>Pseudomonadati</taxon>
        <taxon>Pseudomonadota</taxon>
        <taxon>Gammaproteobacteria</taxon>
        <taxon>Pseudomonadales</taxon>
        <taxon>Pseudomonadaceae</taxon>
        <taxon>Pseudomonas</taxon>
    </lineage>
</organism>
<feature type="domain" description="IclR-ED" evidence="7">
    <location>
        <begin position="68"/>
        <end position="240"/>
    </location>
</feature>
<dbReference type="InterPro" id="IPR029016">
    <property type="entry name" value="GAF-like_dom_sf"/>
</dbReference>
<dbReference type="Proteomes" id="UP000805841">
    <property type="component" value="Unassembled WGS sequence"/>
</dbReference>
<dbReference type="InterPro" id="IPR036388">
    <property type="entry name" value="WH-like_DNA-bd_sf"/>
</dbReference>
<dbReference type="PROSITE" id="PS51077">
    <property type="entry name" value="HTH_ICLR"/>
    <property type="match status" value="1"/>
</dbReference>
<dbReference type="InterPro" id="IPR036390">
    <property type="entry name" value="WH_DNA-bd_sf"/>
</dbReference>
<dbReference type="EMBL" id="JAAOCA010000001">
    <property type="protein sequence ID" value="MBD1597162.1"/>
    <property type="molecule type" value="Genomic_DNA"/>
</dbReference>
<name>A0ABR7YVE4_9PSED</name>
<dbReference type="InterPro" id="IPR050707">
    <property type="entry name" value="HTH_MetabolicPath_Reg"/>
</dbReference>
<dbReference type="PROSITE" id="PS51078">
    <property type="entry name" value="ICLR_ED"/>
    <property type="match status" value="1"/>
</dbReference>
<dbReference type="SUPFAM" id="SSF46785">
    <property type="entry name" value="Winged helix' DNA-binding domain"/>
    <property type="match status" value="1"/>
</dbReference>
<evidence type="ECO:0000259" key="6">
    <source>
        <dbReference type="PROSITE" id="PS51077"/>
    </source>
</evidence>
<comment type="caution">
    <text evidence="8">The sequence shown here is derived from an EMBL/GenBank/DDBJ whole genome shotgun (WGS) entry which is preliminary data.</text>
</comment>
<keyword evidence="1" id="KW-0805">Transcription regulation</keyword>